<dbReference type="EMBL" id="JADYXP020000003">
    <property type="protein sequence ID" value="KAL0129227.1"/>
    <property type="molecule type" value="Genomic_DNA"/>
</dbReference>
<organism evidence="1 2">
    <name type="scientific">Cardiocondyla obscurior</name>
    <dbReference type="NCBI Taxonomy" id="286306"/>
    <lineage>
        <taxon>Eukaryota</taxon>
        <taxon>Metazoa</taxon>
        <taxon>Ecdysozoa</taxon>
        <taxon>Arthropoda</taxon>
        <taxon>Hexapoda</taxon>
        <taxon>Insecta</taxon>
        <taxon>Pterygota</taxon>
        <taxon>Neoptera</taxon>
        <taxon>Endopterygota</taxon>
        <taxon>Hymenoptera</taxon>
        <taxon>Apocrita</taxon>
        <taxon>Aculeata</taxon>
        <taxon>Formicoidea</taxon>
        <taxon>Formicidae</taxon>
        <taxon>Myrmicinae</taxon>
        <taxon>Cardiocondyla</taxon>
    </lineage>
</organism>
<dbReference type="Proteomes" id="UP001430953">
    <property type="component" value="Unassembled WGS sequence"/>
</dbReference>
<sequence length="127" mass="14728">MRYRGIPEVPGVDHWTRPTLVCWTRIRSGVRRHSHSLRALVLGSLRTYGGFRIGPRYTCRSATITSHRYRLTAPFAEFRSLARILHAEYRSAANSRQVIEINVISRSRITLSNFYPRSNRNANPSRM</sequence>
<protein>
    <submittedName>
        <fullName evidence="1">Uncharacterized protein</fullName>
    </submittedName>
</protein>
<gene>
    <name evidence="1" type="ORF">PUN28_004129</name>
</gene>
<reference evidence="1 2" key="1">
    <citation type="submission" date="2023-03" db="EMBL/GenBank/DDBJ databases">
        <title>High recombination rates correlate with genetic variation in Cardiocondyla obscurior ants.</title>
        <authorList>
            <person name="Errbii M."/>
        </authorList>
    </citation>
    <scope>NUCLEOTIDE SEQUENCE [LARGE SCALE GENOMIC DNA]</scope>
    <source>
        <strain evidence="1">Alpha-2009</strain>
        <tissue evidence="1">Whole body</tissue>
    </source>
</reference>
<accession>A0AAW2GPQ2</accession>
<proteinExistence type="predicted"/>
<dbReference type="AlphaFoldDB" id="A0AAW2GPQ2"/>
<comment type="caution">
    <text evidence="1">The sequence shown here is derived from an EMBL/GenBank/DDBJ whole genome shotgun (WGS) entry which is preliminary data.</text>
</comment>
<keyword evidence="2" id="KW-1185">Reference proteome</keyword>
<evidence type="ECO:0000313" key="2">
    <source>
        <dbReference type="Proteomes" id="UP001430953"/>
    </source>
</evidence>
<name>A0AAW2GPQ2_9HYME</name>
<evidence type="ECO:0000313" key="1">
    <source>
        <dbReference type="EMBL" id="KAL0129227.1"/>
    </source>
</evidence>